<dbReference type="WBParaSite" id="BPAG_0000453901-mRNA-1">
    <property type="protein sequence ID" value="BPAG_0000453901-mRNA-1"/>
    <property type="gene ID" value="BPAG_0000453901"/>
</dbReference>
<dbReference type="Gene3D" id="1.25.40.10">
    <property type="entry name" value="Tetratricopeptide repeat domain"/>
    <property type="match status" value="1"/>
</dbReference>
<dbReference type="InterPro" id="IPR011990">
    <property type="entry name" value="TPR-like_helical_dom_sf"/>
</dbReference>
<evidence type="ECO:0000256" key="3">
    <source>
        <dbReference type="ARBA" id="ARBA00022803"/>
    </source>
</evidence>
<dbReference type="PANTHER" id="PTHR14699:SF0">
    <property type="entry name" value="TETRATRICOPEPTIDE REPEAT PROTEIN 21 HOMOLOG"/>
    <property type="match status" value="1"/>
</dbReference>
<dbReference type="InterPro" id="IPR056835">
    <property type="entry name" value="ARM_TT21_5th"/>
</dbReference>
<dbReference type="GO" id="GO:0030991">
    <property type="term" value="C:intraciliary transport particle A"/>
    <property type="evidence" value="ECO:0007669"/>
    <property type="project" value="TreeGrafter"/>
</dbReference>
<dbReference type="EMBL" id="UZAD01002267">
    <property type="protein sequence ID" value="VDN85689.1"/>
    <property type="molecule type" value="Genomic_DNA"/>
</dbReference>
<keyword evidence="2" id="KW-0677">Repeat</keyword>
<proteinExistence type="inferred from homology"/>
<gene>
    <name evidence="6" type="ORF">BPAG_LOCUS4503</name>
</gene>
<reference evidence="6 7" key="2">
    <citation type="submission" date="2018-11" db="EMBL/GenBank/DDBJ databases">
        <authorList>
            <consortium name="Pathogen Informatics"/>
        </authorList>
    </citation>
    <scope>NUCLEOTIDE SEQUENCE [LARGE SCALE GENOMIC DNA]</scope>
</reference>
<dbReference type="GO" id="GO:0035721">
    <property type="term" value="P:intraciliary retrograde transport"/>
    <property type="evidence" value="ECO:0007669"/>
    <property type="project" value="TreeGrafter"/>
</dbReference>
<dbReference type="GO" id="GO:0061512">
    <property type="term" value="P:protein localization to cilium"/>
    <property type="evidence" value="ECO:0007669"/>
    <property type="project" value="TreeGrafter"/>
</dbReference>
<evidence type="ECO:0000259" key="4">
    <source>
        <dbReference type="Pfam" id="PF25064"/>
    </source>
</evidence>
<reference evidence="8" key="1">
    <citation type="submission" date="2017-02" db="UniProtKB">
        <authorList>
            <consortium name="WormBaseParasite"/>
        </authorList>
    </citation>
    <scope>IDENTIFICATION</scope>
</reference>
<name>A0A0N4T8K2_BRUPA</name>
<dbReference type="AlphaFoldDB" id="A0A0N4T8K2"/>
<organism evidence="8">
    <name type="scientific">Brugia pahangi</name>
    <name type="common">Filarial nematode worm</name>
    <dbReference type="NCBI Taxonomy" id="6280"/>
    <lineage>
        <taxon>Eukaryota</taxon>
        <taxon>Metazoa</taxon>
        <taxon>Ecdysozoa</taxon>
        <taxon>Nematoda</taxon>
        <taxon>Chromadorea</taxon>
        <taxon>Rhabditida</taxon>
        <taxon>Spirurina</taxon>
        <taxon>Spiruromorpha</taxon>
        <taxon>Filarioidea</taxon>
        <taxon>Onchocercidae</taxon>
        <taxon>Brugia</taxon>
    </lineage>
</organism>
<dbReference type="GO" id="GO:0005929">
    <property type="term" value="C:cilium"/>
    <property type="evidence" value="ECO:0007669"/>
    <property type="project" value="GOC"/>
</dbReference>
<dbReference type="STRING" id="6280.A0A0N4T8K2"/>
<evidence type="ECO:0000259" key="5">
    <source>
        <dbReference type="Pfam" id="PF25068"/>
    </source>
</evidence>
<comment type="similarity">
    <text evidence="1">Belongs to the TTC21 family.</text>
</comment>
<dbReference type="SUPFAM" id="SSF48452">
    <property type="entry name" value="TPR-like"/>
    <property type="match status" value="1"/>
</dbReference>
<dbReference type="Pfam" id="PF25068">
    <property type="entry name" value="ARM_TT21_4th"/>
    <property type="match status" value="1"/>
</dbReference>
<feature type="domain" description="Tetratricopeptide repeat protein 21A/21B fifth ARM repeats" evidence="4">
    <location>
        <begin position="126"/>
        <end position="241"/>
    </location>
</feature>
<evidence type="ECO:0000256" key="2">
    <source>
        <dbReference type="ARBA" id="ARBA00022737"/>
    </source>
</evidence>
<protein>
    <submittedName>
        <fullName evidence="8">TPR_REGION domain-containing protein</fullName>
    </submittedName>
</protein>
<sequence>MSDHVSYWSLLSKLHFENGNWKEATTALERAREIQLSIISKPPGEVANLIDEKKLAAKICCQLAELHWNRRDANKAIELYQEAIFFNNTDIKIMTALANLYLSLGKLDACNTQCQLILNIDRNNNDATLMMADLLYQSNEAGKATIHFTQLLNRNPNQYHALARCIELSWRRGDVEQAEKYLRNALNMNPRATLDAGFNYCKGLNEWYTGDPNAALQAFNRARRDLEWGERATYNMIEICLNPDNEIIGGGGGGTIDYNQDCKTNNGNDREMGTKTAEGFLKQLHGGH</sequence>
<dbReference type="SMART" id="SM00028">
    <property type="entry name" value="TPR"/>
    <property type="match status" value="5"/>
</dbReference>
<evidence type="ECO:0000313" key="8">
    <source>
        <dbReference type="WBParaSite" id="BPAG_0000453901-mRNA-1"/>
    </source>
</evidence>
<evidence type="ECO:0000313" key="7">
    <source>
        <dbReference type="Proteomes" id="UP000278627"/>
    </source>
</evidence>
<accession>A0A0N4T8K2</accession>
<dbReference type="PANTHER" id="PTHR14699">
    <property type="entry name" value="STI2 PROTEIN-RELATED"/>
    <property type="match status" value="1"/>
</dbReference>
<dbReference type="Proteomes" id="UP000278627">
    <property type="component" value="Unassembled WGS sequence"/>
</dbReference>
<evidence type="ECO:0000313" key="6">
    <source>
        <dbReference type="EMBL" id="VDN85689.1"/>
    </source>
</evidence>
<keyword evidence="7" id="KW-1185">Reference proteome</keyword>
<evidence type="ECO:0000256" key="1">
    <source>
        <dbReference type="ARBA" id="ARBA00010935"/>
    </source>
</evidence>
<dbReference type="InterPro" id="IPR040364">
    <property type="entry name" value="TTC21A/TTC21B"/>
</dbReference>
<dbReference type="Pfam" id="PF25064">
    <property type="entry name" value="ARM_TT21_5th"/>
    <property type="match status" value="1"/>
</dbReference>
<keyword evidence="3" id="KW-0802">TPR repeat</keyword>
<feature type="domain" description="Tetratricopeptide repeat protein 21A/21B fourth ARM" evidence="5">
    <location>
        <begin position="1"/>
        <end position="84"/>
    </location>
</feature>
<dbReference type="InterPro" id="IPR019734">
    <property type="entry name" value="TPR_rpt"/>
</dbReference>
<dbReference type="InterPro" id="IPR056836">
    <property type="entry name" value="ARM_TT21_4th"/>
</dbReference>